<reference evidence="2" key="1">
    <citation type="submission" date="2021-05" db="EMBL/GenBank/DDBJ databases">
        <authorList>
            <person name="Arsene-Ploetze F."/>
        </authorList>
    </citation>
    <scope>NUCLEOTIDE SEQUENCE</scope>
    <source>
        <strain evidence="2">DSM 42138</strain>
    </source>
</reference>
<dbReference type="EMBL" id="CAJSLV010000059">
    <property type="protein sequence ID" value="CAG6395081.1"/>
    <property type="molecule type" value="Genomic_DNA"/>
</dbReference>
<keyword evidence="3" id="KW-1185">Reference proteome</keyword>
<accession>A0A9W4DS59</accession>
<evidence type="ECO:0000256" key="1">
    <source>
        <dbReference type="SAM" id="MobiDB-lite"/>
    </source>
</evidence>
<evidence type="ECO:0000313" key="2">
    <source>
        <dbReference type="EMBL" id="CAG6395081.1"/>
    </source>
</evidence>
<dbReference type="AlphaFoldDB" id="A0A9W4DS59"/>
<proteinExistence type="predicted"/>
<feature type="compositionally biased region" description="Basic and acidic residues" evidence="1">
    <location>
        <begin position="58"/>
        <end position="68"/>
    </location>
</feature>
<organism evidence="2 3">
    <name type="scientific">Actinacidiphila cocklensis</name>
    <dbReference type="NCBI Taxonomy" id="887465"/>
    <lineage>
        <taxon>Bacteria</taxon>
        <taxon>Bacillati</taxon>
        <taxon>Actinomycetota</taxon>
        <taxon>Actinomycetes</taxon>
        <taxon>Kitasatosporales</taxon>
        <taxon>Streptomycetaceae</taxon>
        <taxon>Actinacidiphila</taxon>
    </lineage>
</organism>
<dbReference type="Proteomes" id="UP001152519">
    <property type="component" value="Unassembled WGS sequence"/>
</dbReference>
<comment type="caution">
    <text evidence="2">The sequence shown here is derived from an EMBL/GenBank/DDBJ whole genome shotgun (WGS) entry which is preliminary data.</text>
</comment>
<sequence length="78" mass="8669">MRSGPRTLAGQCLECSTATLNVVPGEALAEDTRFELVRGCPQHAFQRGMRPYAKKQRRSDLRPSERPGGRWTVPDAAE</sequence>
<evidence type="ECO:0000313" key="3">
    <source>
        <dbReference type="Proteomes" id="UP001152519"/>
    </source>
</evidence>
<gene>
    <name evidence="2" type="ORF">SCOCK_30314</name>
</gene>
<protein>
    <submittedName>
        <fullName evidence="2">Uncharacterized protein</fullName>
    </submittedName>
</protein>
<name>A0A9W4DS59_9ACTN</name>
<feature type="region of interest" description="Disordered" evidence="1">
    <location>
        <begin position="47"/>
        <end position="78"/>
    </location>
</feature>